<gene>
    <name evidence="1" type="ORF">S03H2_28702</name>
</gene>
<name>X1GLA9_9ZZZZ</name>
<comment type="caution">
    <text evidence="1">The sequence shown here is derived from an EMBL/GenBank/DDBJ whole genome shotgun (WGS) entry which is preliminary data.</text>
</comment>
<sequence length="96" mass="11078">MWAQMLIFKTAPGKLSEAEKMADRSYSAVKGIKGFKGVYYFGDPNNNEYGSLYLWETKEVLDAVMKEMMPKMQEATNTIAVEPPLRRIYEVYEPKL</sequence>
<dbReference type="EMBL" id="BARU01017296">
    <property type="protein sequence ID" value="GAH58696.1"/>
    <property type="molecule type" value="Genomic_DNA"/>
</dbReference>
<dbReference type="InterPro" id="IPR011008">
    <property type="entry name" value="Dimeric_a/b-barrel"/>
</dbReference>
<dbReference type="AlphaFoldDB" id="X1GLA9"/>
<dbReference type="Gene3D" id="3.30.70.100">
    <property type="match status" value="1"/>
</dbReference>
<organism evidence="1">
    <name type="scientific">marine sediment metagenome</name>
    <dbReference type="NCBI Taxonomy" id="412755"/>
    <lineage>
        <taxon>unclassified sequences</taxon>
        <taxon>metagenomes</taxon>
        <taxon>ecological metagenomes</taxon>
    </lineage>
</organism>
<reference evidence="1" key="1">
    <citation type="journal article" date="2014" name="Front. Microbiol.">
        <title>High frequency of phylogenetically diverse reductive dehalogenase-homologous genes in deep subseafloor sedimentary metagenomes.</title>
        <authorList>
            <person name="Kawai M."/>
            <person name="Futagami T."/>
            <person name="Toyoda A."/>
            <person name="Takaki Y."/>
            <person name="Nishi S."/>
            <person name="Hori S."/>
            <person name="Arai W."/>
            <person name="Tsubouchi T."/>
            <person name="Morono Y."/>
            <person name="Uchiyama I."/>
            <person name="Ito T."/>
            <person name="Fujiyama A."/>
            <person name="Inagaki F."/>
            <person name="Takami H."/>
        </authorList>
    </citation>
    <scope>NUCLEOTIDE SEQUENCE</scope>
    <source>
        <strain evidence="1">Expedition CK06-06</strain>
    </source>
</reference>
<accession>X1GLA9</accession>
<evidence type="ECO:0008006" key="2">
    <source>
        <dbReference type="Google" id="ProtNLM"/>
    </source>
</evidence>
<evidence type="ECO:0000313" key="1">
    <source>
        <dbReference type="EMBL" id="GAH58696.1"/>
    </source>
</evidence>
<protein>
    <recommendedName>
        <fullName evidence="2">ABM domain-containing protein</fullName>
    </recommendedName>
</protein>
<proteinExistence type="predicted"/>
<dbReference type="SUPFAM" id="SSF54909">
    <property type="entry name" value="Dimeric alpha+beta barrel"/>
    <property type="match status" value="1"/>
</dbReference>